<proteinExistence type="predicted"/>
<name>A0A7J7MYB3_9MAGN</name>
<evidence type="ECO:0000313" key="2">
    <source>
        <dbReference type="Proteomes" id="UP000541444"/>
    </source>
</evidence>
<protein>
    <submittedName>
        <fullName evidence="1">Uncharacterized protein</fullName>
    </submittedName>
</protein>
<dbReference type="EMBL" id="JACGCM010001188">
    <property type="protein sequence ID" value="KAF6159794.1"/>
    <property type="molecule type" value="Genomic_DNA"/>
</dbReference>
<dbReference type="Proteomes" id="UP000541444">
    <property type="component" value="Unassembled WGS sequence"/>
</dbReference>
<feature type="non-terminal residue" evidence="1">
    <location>
        <position position="1"/>
    </location>
</feature>
<evidence type="ECO:0000313" key="1">
    <source>
        <dbReference type="EMBL" id="KAF6159794.1"/>
    </source>
</evidence>
<comment type="caution">
    <text evidence="1">The sequence shown here is derived from an EMBL/GenBank/DDBJ whole genome shotgun (WGS) entry which is preliminary data.</text>
</comment>
<gene>
    <name evidence="1" type="ORF">GIB67_030052</name>
</gene>
<keyword evidence="2" id="KW-1185">Reference proteome</keyword>
<reference evidence="1 2" key="1">
    <citation type="journal article" date="2020" name="IScience">
        <title>Genome Sequencing of the Endangered Kingdonia uniflora (Circaeasteraceae, Ranunculales) Reveals Potential Mechanisms of Evolutionary Specialization.</title>
        <authorList>
            <person name="Sun Y."/>
            <person name="Deng T."/>
            <person name="Zhang A."/>
            <person name="Moore M.J."/>
            <person name="Landis J.B."/>
            <person name="Lin N."/>
            <person name="Zhang H."/>
            <person name="Zhang X."/>
            <person name="Huang J."/>
            <person name="Zhang X."/>
            <person name="Sun H."/>
            <person name="Wang H."/>
        </authorList>
    </citation>
    <scope>NUCLEOTIDE SEQUENCE [LARGE SCALE GENOMIC DNA]</scope>
    <source>
        <strain evidence="1">TB1705</strain>
        <tissue evidence="1">Leaf</tissue>
    </source>
</reference>
<sequence>ASVIPKITDPIFPNTIIPIFPKITDPIFPNPKYQNNLFRKLLRKFEIYSDFSEYPKFIPKIPNFVPNSGNSEIPEIPKNFGFGFILAVPKKIGSDRNRFSSSEKNWKNSEHLYFRSENRPT</sequence>
<dbReference type="AlphaFoldDB" id="A0A7J7MYB3"/>
<organism evidence="1 2">
    <name type="scientific">Kingdonia uniflora</name>
    <dbReference type="NCBI Taxonomy" id="39325"/>
    <lineage>
        <taxon>Eukaryota</taxon>
        <taxon>Viridiplantae</taxon>
        <taxon>Streptophyta</taxon>
        <taxon>Embryophyta</taxon>
        <taxon>Tracheophyta</taxon>
        <taxon>Spermatophyta</taxon>
        <taxon>Magnoliopsida</taxon>
        <taxon>Ranunculales</taxon>
        <taxon>Circaeasteraceae</taxon>
        <taxon>Kingdonia</taxon>
    </lineage>
</organism>
<accession>A0A7J7MYB3</accession>